<keyword evidence="3" id="KW-1185">Reference proteome</keyword>
<dbReference type="AlphaFoldDB" id="A0A3Q7GUJ3"/>
<accession>A0A3Q7GUJ3</accession>
<keyword evidence="1" id="KW-1133">Transmembrane helix</keyword>
<dbReference type="PANTHER" id="PTHR48040">
    <property type="entry name" value="PLEIOTROPIC DRUG RESISTANCE PROTEIN 1-LIKE ISOFORM X1"/>
    <property type="match status" value="1"/>
</dbReference>
<name>A0A3Q7GUJ3_SOLLC</name>
<dbReference type="InParanoid" id="A0A3Q7GUJ3"/>
<proteinExistence type="predicted"/>
<sequence length="121" mass="13779">MNLINKFQSFHIGQKLGDELGVPFHKSQSHPAALTTQRYRVSKKELLKGCSAREFLLMKRNTFICIFKILLNANLAVNKIFCSTFQLIIMAFIITTLILRTELHKNKARDAGVYLGALLLQ</sequence>
<reference evidence="2" key="1">
    <citation type="journal article" date="2012" name="Nature">
        <title>The tomato genome sequence provides insights into fleshy fruit evolution.</title>
        <authorList>
            <consortium name="Tomato Genome Consortium"/>
        </authorList>
    </citation>
    <scope>NUCLEOTIDE SEQUENCE [LARGE SCALE GENOMIC DNA]</scope>
    <source>
        <strain evidence="2">cv. Heinz 1706</strain>
    </source>
</reference>
<dbReference type="STRING" id="4081.A0A3Q7GUJ3"/>
<dbReference type="EnsemblPlants" id="Solyc06g036233.1.1">
    <property type="protein sequence ID" value="Solyc06g036233.1.1"/>
    <property type="gene ID" value="Solyc06g036233.1"/>
</dbReference>
<dbReference type="Proteomes" id="UP000004994">
    <property type="component" value="Chromosome 6"/>
</dbReference>
<keyword evidence="1" id="KW-0472">Membrane</keyword>
<evidence type="ECO:0000313" key="3">
    <source>
        <dbReference type="Proteomes" id="UP000004994"/>
    </source>
</evidence>
<keyword evidence="1" id="KW-0812">Transmembrane</keyword>
<evidence type="ECO:0000313" key="2">
    <source>
        <dbReference type="EnsemblPlants" id="Solyc06g036233.1.1"/>
    </source>
</evidence>
<dbReference type="Gramene" id="Solyc06g036233.1.1">
    <property type="protein sequence ID" value="Solyc06g036233.1.1"/>
    <property type="gene ID" value="Solyc06g036233.1"/>
</dbReference>
<reference evidence="2" key="2">
    <citation type="submission" date="2019-01" db="UniProtKB">
        <authorList>
            <consortium name="EnsemblPlants"/>
        </authorList>
    </citation>
    <scope>IDENTIFICATION</scope>
    <source>
        <strain evidence="2">cv. Heinz 1706</strain>
    </source>
</reference>
<dbReference type="PANTHER" id="PTHR48040:SF57">
    <property type="entry name" value="PLEIOTROPIC DRUG RESISTANCE PROTEIN 1-LIKE ISOFORM X1"/>
    <property type="match status" value="1"/>
</dbReference>
<organism evidence="2">
    <name type="scientific">Solanum lycopersicum</name>
    <name type="common">Tomato</name>
    <name type="synonym">Lycopersicon esculentum</name>
    <dbReference type="NCBI Taxonomy" id="4081"/>
    <lineage>
        <taxon>Eukaryota</taxon>
        <taxon>Viridiplantae</taxon>
        <taxon>Streptophyta</taxon>
        <taxon>Embryophyta</taxon>
        <taxon>Tracheophyta</taxon>
        <taxon>Spermatophyta</taxon>
        <taxon>Magnoliopsida</taxon>
        <taxon>eudicotyledons</taxon>
        <taxon>Gunneridae</taxon>
        <taxon>Pentapetalae</taxon>
        <taxon>asterids</taxon>
        <taxon>lamiids</taxon>
        <taxon>Solanales</taxon>
        <taxon>Solanaceae</taxon>
        <taxon>Solanoideae</taxon>
        <taxon>Solaneae</taxon>
        <taxon>Solanum</taxon>
        <taxon>Solanum subgen. Lycopersicon</taxon>
    </lineage>
</organism>
<protein>
    <submittedName>
        <fullName evidence="2">Uncharacterized protein</fullName>
    </submittedName>
</protein>
<evidence type="ECO:0000256" key="1">
    <source>
        <dbReference type="SAM" id="Phobius"/>
    </source>
</evidence>
<feature type="transmembrane region" description="Helical" evidence="1">
    <location>
        <begin position="76"/>
        <end position="99"/>
    </location>
</feature>